<dbReference type="WBParaSite" id="TTAC_0001101201-mRNA-1">
    <property type="protein sequence ID" value="TTAC_0001101201-mRNA-1"/>
    <property type="gene ID" value="TTAC_0001101201"/>
</dbReference>
<dbReference type="Proteomes" id="UP000274429">
    <property type="component" value="Unassembled WGS sequence"/>
</dbReference>
<evidence type="ECO:0000313" key="2">
    <source>
        <dbReference type="EMBL" id="VDM35975.1"/>
    </source>
</evidence>
<sequence length="107" mass="11819">MTFLNFEDEEELEGEDGAFKDTIIESSPLRPKPNKPTANSHQGRAPTLTIEVVRACRPLKALNSTAPDAVMTNLTHTPPLYPPTSHHSTIFSPPLMSVTLLHFALRD</sequence>
<proteinExistence type="predicted"/>
<gene>
    <name evidence="2" type="ORF">TTAC_LOCUS10995</name>
</gene>
<organism evidence="4">
    <name type="scientific">Hydatigena taeniaeformis</name>
    <name type="common">Feline tapeworm</name>
    <name type="synonym">Taenia taeniaeformis</name>
    <dbReference type="NCBI Taxonomy" id="6205"/>
    <lineage>
        <taxon>Eukaryota</taxon>
        <taxon>Metazoa</taxon>
        <taxon>Spiralia</taxon>
        <taxon>Lophotrochozoa</taxon>
        <taxon>Platyhelminthes</taxon>
        <taxon>Cestoda</taxon>
        <taxon>Eucestoda</taxon>
        <taxon>Cyclophyllidea</taxon>
        <taxon>Taeniidae</taxon>
        <taxon>Hydatigera</taxon>
    </lineage>
</organism>
<protein>
    <submittedName>
        <fullName evidence="2 4">Uncharacterized protein</fullName>
    </submittedName>
</protein>
<evidence type="ECO:0000256" key="1">
    <source>
        <dbReference type="SAM" id="MobiDB-lite"/>
    </source>
</evidence>
<dbReference type="OrthoDB" id="6283877at2759"/>
<name>A0A0R3XBT5_HYDTA</name>
<evidence type="ECO:0000313" key="4">
    <source>
        <dbReference type="WBParaSite" id="TTAC_0001101201-mRNA-1"/>
    </source>
</evidence>
<reference evidence="2 3" key="2">
    <citation type="submission" date="2018-11" db="EMBL/GenBank/DDBJ databases">
        <authorList>
            <consortium name="Pathogen Informatics"/>
        </authorList>
    </citation>
    <scope>NUCLEOTIDE SEQUENCE [LARGE SCALE GENOMIC DNA]</scope>
</reference>
<accession>A0A0R3XBT5</accession>
<reference evidence="4" key="1">
    <citation type="submission" date="2017-02" db="UniProtKB">
        <authorList>
            <consortium name="WormBaseParasite"/>
        </authorList>
    </citation>
    <scope>IDENTIFICATION</scope>
</reference>
<dbReference type="STRING" id="6205.A0A0R3XBT5"/>
<evidence type="ECO:0000313" key="3">
    <source>
        <dbReference type="Proteomes" id="UP000274429"/>
    </source>
</evidence>
<feature type="compositionally biased region" description="Acidic residues" evidence="1">
    <location>
        <begin position="1"/>
        <end position="16"/>
    </location>
</feature>
<dbReference type="EMBL" id="UYWX01022694">
    <property type="protein sequence ID" value="VDM35975.1"/>
    <property type="molecule type" value="Genomic_DNA"/>
</dbReference>
<dbReference type="AlphaFoldDB" id="A0A0R3XBT5"/>
<feature type="region of interest" description="Disordered" evidence="1">
    <location>
        <begin position="1"/>
        <end position="46"/>
    </location>
</feature>
<keyword evidence="3" id="KW-1185">Reference proteome</keyword>